<dbReference type="InterPro" id="IPR000249">
    <property type="entry name" value="BMC_dom"/>
</dbReference>
<dbReference type="PROSITE" id="PS51931">
    <property type="entry name" value="BMC_CP"/>
    <property type="match status" value="2"/>
</dbReference>
<dbReference type="Gene3D" id="3.30.70.1710">
    <property type="match status" value="2"/>
</dbReference>
<dbReference type="Proteomes" id="UP001304461">
    <property type="component" value="Unassembled WGS sequence"/>
</dbReference>
<keyword evidence="6" id="KW-1185">Reference proteome</keyword>
<comment type="subcellular location">
    <subcellularLocation>
        <location evidence="2">Carboxysome</location>
    </subcellularLocation>
</comment>
<evidence type="ECO:0000256" key="1">
    <source>
        <dbReference type="ARBA" id="ARBA00023300"/>
    </source>
</evidence>
<gene>
    <name evidence="5" type="ORF">VB738_12075</name>
</gene>
<sequence length="266" mass="28629">MDSQSARSFLRDDRSDARRKAASLRITGTDVSGEASGASCVITTDSEGRRLARQSSHVQSIELRTYVFLDSLQPQLASYMGTVSHGFLPIPGDACLWLEVSPGMAVHRVTDIALKASTVRLGQMVVERAFGSLALYHRDQSNVLHSGDVVLEAIGSRVELRSRCEVTWTEIIRAITPDHAVLINRQNRRGSMIQAGMSMFILETEPAGYVLIAANEAEKSSNITVVDVKAVGAFGRLTLAGKEGDVEEAAAAAMRAVAQINAGSRS</sequence>
<evidence type="ECO:0000313" key="5">
    <source>
        <dbReference type="EMBL" id="MEA5391994.1"/>
    </source>
</evidence>
<dbReference type="InterPro" id="IPR044870">
    <property type="entry name" value="BMC_CP"/>
</dbReference>
<evidence type="ECO:0000256" key="3">
    <source>
        <dbReference type="ARBA" id="ARBA00024446"/>
    </source>
</evidence>
<evidence type="ECO:0000313" key="6">
    <source>
        <dbReference type="Proteomes" id="UP001304461"/>
    </source>
</evidence>
<dbReference type="SMART" id="SM00877">
    <property type="entry name" value="BMC"/>
    <property type="match status" value="1"/>
</dbReference>
<evidence type="ECO:0000259" key="4">
    <source>
        <dbReference type="PROSITE" id="PS51931"/>
    </source>
</evidence>
<dbReference type="RefSeq" id="WP_094586897.1">
    <property type="nucleotide sequence ID" value="NZ_JAYGHX010000007.1"/>
</dbReference>
<reference evidence="5 6" key="1">
    <citation type="submission" date="2023-12" db="EMBL/GenBank/DDBJ databases">
        <title>Baltic Sea Cyanobacteria.</title>
        <authorList>
            <person name="Delbaje E."/>
            <person name="Fewer D.P."/>
            <person name="Shishido T.K."/>
        </authorList>
    </citation>
    <scope>NUCLEOTIDE SEQUENCE [LARGE SCALE GENOMIC DNA]</scope>
    <source>
        <strain evidence="5 6">UHCC 0139</strain>
    </source>
</reference>
<name>A0ABU5RW31_9CYAN</name>
<organism evidence="5 6">
    <name type="scientific">Cyanobium gracile UHCC 0139</name>
    <dbReference type="NCBI Taxonomy" id="3110308"/>
    <lineage>
        <taxon>Bacteria</taxon>
        <taxon>Bacillati</taxon>
        <taxon>Cyanobacteriota</taxon>
        <taxon>Cyanophyceae</taxon>
        <taxon>Synechococcales</taxon>
        <taxon>Prochlorococcaceae</taxon>
        <taxon>Cyanobium</taxon>
    </lineage>
</organism>
<dbReference type="EMBL" id="JAYGHX010000007">
    <property type="protein sequence ID" value="MEA5391994.1"/>
    <property type="molecule type" value="Genomic_DNA"/>
</dbReference>
<dbReference type="CDD" id="cd07052">
    <property type="entry name" value="BMC_like_1_repeat2"/>
    <property type="match status" value="1"/>
</dbReference>
<feature type="domain" description="BMC circularly permuted" evidence="4">
    <location>
        <begin position="165"/>
        <end position="266"/>
    </location>
</feature>
<comment type="caution">
    <text evidence="5">The sequence shown here is derived from an EMBL/GenBank/DDBJ whole genome shotgun (WGS) entry which is preliminary data.</text>
</comment>
<proteinExistence type="predicted"/>
<evidence type="ECO:0000256" key="2">
    <source>
        <dbReference type="ARBA" id="ARBA00023587"/>
    </source>
</evidence>
<dbReference type="SUPFAM" id="SSF143414">
    <property type="entry name" value="CcmK-like"/>
    <property type="match status" value="1"/>
</dbReference>
<dbReference type="InterPro" id="IPR037233">
    <property type="entry name" value="CcmK-like_sf"/>
</dbReference>
<keyword evidence="1" id="KW-0120">Carbon dioxide fixation</keyword>
<dbReference type="CDD" id="cd07051">
    <property type="entry name" value="BMC_like_1_repeat1"/>
    <property type="match status" value="1"/>
</dbReference>
<accession>A0ABU5RW31</accession>
<feature type="domain" description="BMC circularly permuted" evidence="4">
    <location>
        <begin position="62"/>
        <end position="164"/>
    </location>
</feature>
<keyword evidence="3" id="KW-1283">Bacterial microcompartment</keyword>
<protein>
    <submittedName>
        <fullName evidence="5">BMC domain-containing protein</fullName>
    </submittedName>
</protein>